<comment type="function">
    <text evidence="9">Acts as a component of the essential kinetochore-associated NDC80 complex, which is required for chromosome segregation and spindle checkpoint activity.</text>
</comment>
<evidence type="ECO:0000256" key="3">
    <source>
        <dbReference type="ARBA" id="ARBA00022618"/>
    </source>
</evidence>
<dbReference type="Pfam" id="PF08234">
    <property type="entry name" value="Spindle_Spc25"/>
    <property type="match status" value="1"/>
</dbReference>
<evidence type="ECO:0000256" key="7">
    <source>
        <dbReference type="ARBA" id="ARBA00023306"/>
    </source>
</evidence>
<dbReference type="InterPro" id="IPR045143">
    <property type="entry name" value="Spc25"/>
</dbReference>
<feature type="region of interest" description="Disordered" evidence="11">
    <location>
        <begin position="1"/>
        <end position="38"/>
    </location>
</feature>
<comment type="subunit">
    <text evidence="9">Component of the NDC80 complex.</text>
</comment>
<evidence type="ECO:0000313" key="13">
    <source>
        <dbReference type="EMBL" id="ORY88966.1"/>
    </source>
</evidence>
<keyword evidence="3 9" id="KW-0132">Cell division</keyword>
<dbReference type="STRING" id="106004.A0A1Y2FZI5"/>
<evidence type="ECO:0000256" key="11">
    <source>
        <dbReference type="SAM" id="MobiDB-lite"/>
    </source>
</evidence>
<keyword evidence="9" id="KW-0539">Nucleus</keyword>
<comment type="similarity">
    <text evidence="1 9">Belongs to the SPC25 family.</text>
</comment>
<keyword evidence="5 9" id="KW-0995">Kinetochore</keyword>
<dbReference type="GO" id="GO:0051301">
    <property type="term" value="P:cell division"/>
    <property type="evidence" value="ECO:0007669"/>
    <property type="project" value="UniProtKB-UniRule"/>
</dbReference>
<dbReference type="OrthoDB" id="4056921at2759"/>
<evidence type="ECO:0000256" key="2">
    <source>
        <dbReference type="ARBA" id="ARBA00022454"/>
    </source>
</evidence>
<keyword evidence="7 9" id="KW-0131">Cell cycle</keyword>
<evidence type="ECO:0000256" key="4">
    <source>
        <dbReference type="ARBA" id="ARBA00022776"/>
    </source>
</evidence>
<evidence type="ECO:0000256" key="6">
    <source>
        <dbReference type="ARBA" id="ARBA00023054"/>
    </source>
</evidence>
<dbReference type="PANTHER" id="PTHR14281:SF0">
    <property type="entry name" value="KINETOCHORE PROTEIN SPC25"/>
    <property type="match status" value="1"/>
</dbReference>
<organism evidence="13 14">
    <name type="scientific">Leucosporidium creatinivorum</name>
    <dbReference type="NCBI Taxonomy" id="106004"/>
    <lineage>
        <taxon>Eukaryota</taxon>
        <taxon>Fungi</taxon>
        <taxon>Dikarya</taxon>
        <taxon>Basidiomycota</taxon>
        <taxon>Pucciniomycotina</taxon>
        <taxon>Microbotryomycetes</taxon>
        <taxon>Leucosporidiales</taxon>
        <taxon>Leucosporidium</taxon>
    </lineage>
</organism>
<dbReference type="InParanoid" id="A0A1Y2FZI5"/>
<keyword evidence="4 9" id="KW-0498">Mitosis</keyword>
<reference evidence="13 14" key="1">
    <citation type="submission" date="2016-07" db="EMBL/GenBank/DDBJ databases">
        <title>Pervasive Adenine N6-methylation of Active Genes in Fungi.</title>
        <authorList>
            <consortium name="DOE Joint Genome Institute"/>
            <person name="Mondo S.J."/>
            <person name="Dannebaum R.O."/>
            <person name="Kuo R.C."/>
            <person name="Labutti K."/>
            <person name="Haridas S."/>
            <person name="Kuo A."/>
            <person name="Salamov A."/>
            <person name="Ahrendt S.R."/>
            <person name="Lipzen A."/>
            <person name="Sullivan W."/>
            <person name="Andreopoulos W.B."/>
            <person name="Clum A."/>
            <person name="Lindquist E."/>
            <person name="Daum C."/>
            <person name="Ramamoorthy G.K."/>
            <person name="Gryganskyi A."/>
            <person name="Culley D."/>
            <person name="Magnuson J.K."/>
            <person name="James T.Y."/>
            <person name="O'Malley M.A."/>
            <person name="Stajich J.E."/>
            <person name="Spatafora J.W."/>
            <person name="Visel A."/>
            <person name="Grigoriev I.V."/>
        </authorList>
    </citation>
    <scope>NUCLEOTIDE SEQUENCE [LARGE SCALE GENOMIC DNA]</scope>
    <source>
        <strain evidence="13 14">62-1032</strain>
    </source>
</reference>
<keyword evidence="8 9" id="KW-0137">Centromere</keyword>
<dbReference type="AlphaFoldDB" id="A0A1Y2FZI5"/>
<dbReference type="InterPro" id="IPR013255">
    <property type="entry name" value="Spc25_C"/>
</dbReference>
<feature type="coiled-coil region" evidence="10">
    <location>
        <begin position="87"/>
        <end position="163"/>
    </location>
</feature>
<dbReference type="Proteomes" id="UP000193467">
    <property type="component" value="Unassembled WGS sequence"/>
</dbReference>
<name>A0A1Y2FZI5_9BASI</name>
<dbReference type="GO" id="GO:0005634">
    <property type="term" value="C:nucleus"/>
    <property type="evidence" value="ECO:0007669"/>
    <property type="project" value="UniProtKB-SubCell"/>
</dbReference>
<dbReference type="Gene3D" id="3.30.457.50">
    <property type="entry name" value="Chromosome segregation protein Spc25"/>
    <property type="match status" value="1"/>
</dbReference>
<gene>
    <name evidence="13" type="ORF">BCR35DRAFT_350484</name>
</gene>
<evidence type="ECO:0000256" key="1">
    <source>
        <dbReference type="ARBA" id="ARBA00006379"/>
    </source>
</evidence>
<evidence type="ECO:0000259" key="12">
    <source>
        <dbReference type="Pfam" id="PF08234"/>
    </source>
</evidence>
<sequence>MSLTMFNSPSSTTTPRTSRRLTVNPTTPSRLPISLPPSLPPLAPLNLRSYPSTPYAQDPLFQSKLTQDRSNIDYTVQSLDNSLSLKRKDVQQSLAELDEEKRRIQAATKNLGEQAKEMMEKVGRELEQHKEAKGKKVEVEQQGRVLEQQMESIAAEIKEEQKKLLARRELKARQREAFQKQANKNGPELAFFEEKLGLKIRGIGKDTVQFRFSNVDSRNYQRSFSFNVDASKPLYSVTLASPSPTYLPPTTLQPLLTYLNRTRDLYGFARRMREAFKDEVGLEKMGIVGEGEKERERERVRAERERR</sequence>
<feature type="domain" description="Chromosome segregation protein Spc25 C-terminal" evidence="12">
    <location>
        <begin position="203"/>
        <end position="277"/>
    </location>
</feature>
<dbReference type="CDD" id="cd23784">
    <property type="entry name" value="RWD_Spc25"/>
    <property type="match status" value="1"/>
</dbReference>
<comment type="subcellular location">
    <subcellularLocation>
        <location evidence="9">Nucleus</location>
    </subcellularLocation>
    <subcellularLocation>
        <location evidence="9">Chromosome</location>
        <location evidence="9">Centromere</location>
        <location evidence="9">Kinetochore</location>
    </subcellularLocation>
</comment>
<dbReference type="EMBL" id="MCGR01000007">
    <property type="protein sequence ID" value="ORY88966.1"/>
    <property type="molecule type" value="Genomic_DNA"/>
</dbReference>
<evidence type="ECO:0000256" key="5">
    <source>
        <dbReference type="ARBA" id="ARBA00022838"/>
    </source>
</evidence>
<keyword evidence="2 9" id="KW-0158">Chromosome</keyword>
<proteinExistence type="inferred from homology"/>
<evidence type="ECO:0000313" key="14">
    <source>
        <dbReference type="Proteomes" id="UP000193467"/>
    </source>
</evidence>
<dbReference type="GO" id="GO:0007059">
    <property type="term" value="P:chromosome segregation"/>
    <property type="evidence" value="ECO:0007669"/>
    <property type="project" value="InterPro"/>
</dbReference>
<comment type="caution">
    <text evidence="13">The sequence shown here is derived from an EMBL/GenBank/DDBJ whole genome shotgun (WGS) entry which is preliminary data.</text>
</comment>
<evidence type="ECO:0000256" key="10">
    <source>
        <dbReference type="SAM" id="Coils"/>
    </source>
</evidence>
<keyword evidence="6 10" id="KW-0175">Coiled coil</keyword>
<protein>
    <recommendedName>
        <fullName evidence="9">Kinetochore protein SPC25</fullName>
    </recommendedName>
</protein>
<accession>A0A1Y2FZI5</accession>
<keyword evidence="14" id="KW-1185">Reference proteome</keyword>
<evidence type="ECO:0000256" key="8">
    <source>
        <dbReference type="ARBA" id="ARBA00023328"/>
    </source>
</evidence>
<evidence type="ECO:0000256" key="9">
    <source>
        <dbReference type="RuleBase" id="RU367150"/>
    </source>
</evidence>
<dbReference type="FunCoup" id="A0A1Y2FZI5">
    <property type="interactions" value="113"/>
</dbReference>
<dbReference type="PANTHER" id="PTHR14281">
    <property type="entry name" value="KINETOCHORE PROTEIN SPC25-RELATED"/>
    <property type="match status" value="1"/>
</dbReference>
<dbReference type="GO" id="GO:0031262">
    <property type="term" value="C:Ndc80 complex"/>
    <property type="evidence" value="ECO:0007669"/>
    <property type="project" value="InterPro"/>
</dbReference>